<gene>
    <name evidence="1" type="ORF">KSP39_PZI003391</name>
</gene>
<sequence length="168" mass="19197">MSCPVIHTSIFEQASPVLDAALRASPAIKTLATCSSVYPTVNHVNMQKAKFLKLEQLNHDHYFPNETNEVSIDATDQVGTYFYTAPEIEKRWPQINEKTIVHHLHRKNLYLAIFEGSNDKKRALQELKKEGCRRALALDSEMRAPKIHWCGIFRERSLGEVHLDPSIT</sequence>
<name>A0AAP0BW08_9ASPA</name>
<evidence type="ECO:0000313" key="2">
    <source>
        <dbReference type="Proteomes" id="UP001418222"/>
    </source>
</evidence>
<accession>A0AAP0BW08</accession>
<evidence type="ECO:0000313" key="1">
    <source>
        <dbReference type="EMBL" id="KAK8951997.1"/>
    </source>
</evidence>
<dbReference type="EMBL" id="JBBWWQ010000003">
    <property type="protein sequence ID" value="KAK8951997.1"/>
    <property type="molecule type" value="Genomic_DNA"/>
</dbReference>
<dbReference type="AlphaFoldDB" id="A0AAP0BW08"/>
<proteinExistence type="predicted"/>
<organism evidence="1 2">
    <name type="scientific">Platanthera zijinensis</name>
    <dbReference type="NCBI Taxonomy" id="2320716"/>
    <lineage>
        <taxon>Eukaryota</taxon>
        <taxon>Viridiplantae</taxon>
        <taxon>Streptophyta</taxon>
        <taxon>Embryophyta</taxon>
        <taxon>Tracheophyta</taxon>
        <taxon>Spermatophyta</taxon>
        <taxon>Magnoliopsida</taxon>
        <taxon>Liliopsida</taxon>
        <taxon>Asparagales</taxon>
        <taxon>Orchidaceae</taxon>
        <taxon>Orchidoideae</taxon>
        <taxon>Orchideae</taxon>
        <taxon>Orchidinae</taxon>
        <taxon>Platanthera</taxon>
    </lineage>
</organism>
<protein>
    <submittedName>
        <fullName evidence="1">Uncharacterized protein</fullName>
    </submittedName>
</protein>
<reference evidence="1 2" key="1">
    <citation type="journal article" date="2022" name="Nat. Plants">
        <title>Genomes of leafy and leafless Platanthera orchids illuminate the evolution of mycoheterotrophy.</title>
        <authorList>
            <person name="Li M.H."/>
            <person name="Liu K.W."/>
            <person name="Li Z."/>
            <person name="Lu H.C."/>
            <person name="Ye Q.L."/>
            <person name="Zhang D."/>
            <person name="Wang J.Y."/>
            <person name="Li Y.F."/>
            <person name="Zhong Z.M."/>
            <person name="Liu X."/>
            <person name="Yu X."/>
            <person name="Liu D.K."/>
            <person name="Tu X.D."/>
            <person name="Liu B."/>
            <person name="Hao Y."/>
            <person name="Liao X.Y."/>
            <person name="Jiang Y.T."/>
            <person name="Sun W.H."/>
            <person name="Chen J."/>
            <person name="Chen Y.Q."/>
            <person name="Ai Y."/>
            <person name="Zhai J.W."/>
            <person name="Wu S.S."/>
            <person name="Zhou Z."/>
            <person name="Hsiao Y.Y."/>
            <person name="Wu W.L."/>
            <person name="Chen Y.Y."/>
            <person name="Lin Y.F."/>
            <person name="Hsu J.L."/>
            <person name="Li C.Y."/>
            <person name="Wang Z.W."/>
            <person name="Zhao X."/>
            <person name="Zhong W.Y."/>
            <person name="Ma X.K."/>
            <person name="Ma L."/>
            <person name="Huang J."/>
            <person name="Chen G.Z."/>
            <person name="Huang M.Z."/>
            <person name="Huang L."/>
            <person name="Peng D.H."/>
            <person name="Luo Y.B."/>
            <person name="Zou S.Q."/>
            <person name="Chen S.P."/>
            <person name="Lan S."/>
            <person name="Tsai W.C."/>
            <person name="Van de Peer Y."/>
            <person name="Liu Z.J."/>
        </authorList>
    </citation>
    <scope>NUCLEOTIDE SEQUENCE [LARGE SCALE GENOMIC DNA]</scope>
    <source>
        <strain evidence="1">Lor287</strain>
    </source>
</reference>
<comment type="caution">
    <text evidence="1">The sequence shown here is derived from an EMBL/GenBank/DDBJ whole genome shotgun (WGS) entry which is preliminary data.</text>
</comment>
<dbReference type="Proteomes" id="UP001418222">
    <property type="component" value="Unassembled WGS sequence"/>
</dbReference>
<keyword evidence="2" id="KW-1185">Reference proteome</keyword>